<evidence type="ECO:0000313" key="3">
    <source>
        <dbReference type="EMBL" id="CEK42408.1"/>
    </source>
</evidence>
<keyword evidence="1" id="KW-0175">Coiled coil</keyword>
<sequence>MIRFGLYNDAVPEALAQQIIGMSARYTTELAMDACPPDHPLYKISQIYLQFEIHAYLSAIGQPGGGGGQVLVAFDEDEHPGLLIGFLLYMPLTGSDEHCGVNYGAVHEGFRGRGVYSGLIQHMLRLYPSATLTCFVESVPLYERLGFKVDLARSSQVQMISSPSPKDMVMPVMDMTLFQHHPAVIQARKDAITTYGIAAIDRAYKESEERIKGLSRKAETYVAQRLGGHTPA</sequence>
<geneLocation type="plasmid" evidence="3">
    <name>pQBR55</name>
</geneLocation>
<reference evidence="3" key="2">
    <citation type="submission" date="2015-06" db="EMBL/GenBank/DDBJ databases">
        <title>Environmentally co-occuring mercury resistance plasmids are genetically and phenotypically diverse and confer variable context-dependent fitness effects.</title>
        <authorList>
            <person name="Hall J.P.J."/>
            <person name="Harrison E."/>
            <person name="Lilley A.K."/>
            <person name="Paterson S."/>
            <person name="Spiers A.J."/>
            <person name="Brockhurst M.A."/>
        </authorList>
    </citation>
    <scope>NUCLEOTIDE SEQUENCE [LARGE SCALE GENOMIC DNA]</scope>
    <source>
        <strain evidence="3">SBW25</strain>
        <plasmid evidence="3">pQBR55</plasmid>
    </source>
</reference>
<dbReference type="EMBL" id="LN713927">
    <property type="protein sequence ID" value="CEK42408.1"/>
    <property type="molecule type" value="Genomic_DNA"/>
</dbReference>
<dbReference type="Pfam" id="PF13508">
    <property type="entry name" value="Acetyltransf_7"/>
    <property type="match status" value="1"/>
</dbReference>
<evidence type="ECO:0000259" key="2">
    <source>
        <dbReference type="PROSITE" id="PS51186"/>
    </source>
</evidence>
<reference evidence="3" key="1">
    <citation type="submission" date="2014-12" db="EMBL/GenBank/DDBJ databases">
        <authorList>
            <person name="Hall J."/>
        </authorList>
    </citation>
    <scope>NUCLEOTIDE SEQUENCE [LARGE SCALE GENOMIC DNA]</scope>
    <source>
        <strain evidence="3">SBW25</strain>
        <plasmid evidence="3">pQBR55</plasmid>
    </source>
</reference>
<dbReference type="PROSITE" id="PS51186">
    <property type="entry name" value="GNAT"/>
    <property type="match status" value="1"/>
</dbReference>
<proteinExistence type="predicted"/>
<gene>
    <name evidence="3" type="ORF">PQBR55_0029</name>
</gene>
<dbReference type="AlphaFoldDB" id="A0A0G4E5Y5"/>
<feature type="coiled-coil region" evidence="1">
    <location>
        <begin position="197"/>
        <end position="224"/>
    </location>
</feature>
<protein>
    <submittedName>
        <fullName evidence="3">Acetyltransferase, GNAT family</fullName>
    </submittedName>
</protein>
<accession>A0A0G4E5Y5</accession>
<dbReference type="InterPro" id="IPR000182">
    <property type="entry name" value="GNAT_dom"/>
</dbReference>
<keyword evidence="3" id="KW-0614">Plasmid</keyword>
<name>A0A0G4E5Y5_PSEFS</name>
<dbReference type="SUPFAM" id="SSF55729">
    <property type="entry name" value="Acyl-CoA N-acyltransferases (Nat)"/>
    <property type="match status" value="1"/>
</dbReference>
<dbReference type="RefSeq" id="WP_176456027.1">
    <property type="nucleotide sequence ID" value="NZ_LN713927.1"/>
</dbReference>
<feature type="domain" description="N-acetyltransferase" evidence="2">
    <location>
        <begin position="22"/>
        <end position="173"/>
    </location>
</feature>
<evidence type="ECO:0000256" key="1">
    <source>
        <dbReference type="SAM" id="Coils"/>
    </source>
</evidence>
<organism evidence="3">
    <name type="scientific">Pseudomonas fluorescens (strain SBW25)</name>
    <dbReference type="NCBI Taxonomy" id="216595"/>
    <lineage>
        <taxon>Bacteria</taxon>
        <taxon>Pseudomonadati</taxon>
        <taxon>Pseudomonadota</taxon>
        <taxon>Gammaproteobacteria</taxon>
        <taxon>Pseudomonadales</taxon>
        <taxon>Pseudomonadaceae</taxon>
        <taxon>Pseudomonas</taxon>
    </lineage>
</organism>
<dbReference type="Gene3D" id="3.40.630.30">
    <property type="match status" value="1"/>
</dbReference>
<keyword evidence="3" id="KW-0808">Transferase</keyword>
<dbReference type="GO" id="GO:0016747">
    <property type="term" value="F:acyltransferase activity, transferring groups other than amino-acyl groups"/>
    <property type="evidence" value="ECO:0007669"/>
    <property type="project" value="InterPro"/>
</dbReference>
<dbReference type="CDD" id="cd04301">
    <property type="entry name" value="NAT_SF"/>
    <property type="match status" value="1"/>
</dbReference>
<dbReference type="InterPro" id="IPR016181">
    <property type="entry name" value="Acyl_CoA_acyltransferase"/>
</dbReference>